<dbReference type="RefSeq" id="WP_076420329.1">
    <property type="nucleotide sequence ID" value="NZ_FTNM01000001.1"/>
</dbReference>
<keyword evidence="1" id="KW-0031">Aminopeptidase</keyword>
<dbReference type="SUPFAM" id="SSF53187">
    <property type="entry name" value="Zn-dependent exopeptidases"/>
    <property type="match status" value="1"/>
</dbReference>
<dbReference type="STRING" id="1077936.SAMN05421545_0066"/>
<feature type="chain" id="PRO_5012862394" evidence="7">
    <location>
        <begin position="22"/>
        <end position="438"/>
    </location>
</feature>
<dbReference type="Gene3D" id="3.40.630.10">
    <property type="entry name" value="Zn peptidases"/>
    <property type="match status" value="1"/>
</dbReference>
<dbReference type="PANTHER" id="PTHR12147">
    <property type="entry name" value="METALLOPEPTIDASE M28 FAMILY MEMBER"/>
    <property type="match status" value="1"/>
</dbReference>
<dbReference type="GO" id="GO:0008235">
    <property type="term" value="F:metalloexopeptidase activity"/>
    <property type="evidence" value="ECO:0007669"/>
    <property type="project" value="InterPro"/>
</dbReference>
<name>A0A1N6T1C8_9BACT</name>
<feature type="signal peptide" evidence="7">
    <location>
        <begin position="1"/>
        <end position="21"/>
    </location>
</feature>
<dbReference type="Proteomes" id="UP000185924">
    <property type="component" value="Unassembled WGS sequence"/>
</dbReference>
<dbReference type="GO" id="GO:0006508">
    <property type="term" value="P:proteolysis"/>
    <property type="evidence" value="ECO:0007669"/>
    <property type="project" value="UniProtKB-KW"/>
</dbReference>
<evidence type="ECO:0000256" key="1">
    <source>
        <dbReference type="ARBA" id="ARBA00022438"/>
    </source>
</evidence>
<evidence type="ECO:0000313" key="10">
    <source>
        <dbReference type="Proteomes" id="UP000185924"/>
    </source>
</evidence>
<dbReference type="GO" id="GO:0004177">
    <property type="term" value="F:aminopeptidase activity"/>
    <property type="evidence" value="ECO:0007669"/>
    <property type="project" value="UniProtKB-KW"/>
</dbReference>
<dbReference type="PANTHER" id="PTHR12147:SF56">
    <property type="entry name" value="AMINOPEPTIDASE YDR415C-RELATED"/>
    <property type="match status" value="1"/>
</dbReference>
<keyword evidence="3" id="KW-0479">Metal-binding</keyword>
<proteinExistence type="predicted"/>
<evidence type="ECO:0000256" key="2">
    <source>
        <dbReference type="ARBA" id="ARBA00022670"/>
    </source>
</evidence>
<keyword evidence="5" id="KW-0378">Hydrolase</keyword>
<reference evidence="10" key="1">
    <citation type="submission" date="2017-01" db="EMBL/GenBank/DDBJ databases">
        <authorList>
            <person name="Varghese N."/>
            <person name="Submissions S."/>
        </authorList>
    </citation>
    <scope>NUCLEOTIDE SEQUENCE [LARGE SCALE GENOMIC DNA]</scope>
    <source>
        <strain evidence="10">DM9</strain>
    </source>
</reference>
<dbReference type="AlphaFoldDB" id="A0A1N6T1C8"/>
<evidence type="ECO:0000259" key="8">
    <source>
        <dbReference type="Pfam" id="PF04389"/>
    </source>
</evidence>
<dbReference type="InterPro" id="IPR045175">
    <property type="entry name" value="M28_fam"/>
</dbReference>
<organism evidence="9 10">
    <name type="scientific">Pontibacter lucknowensis</name>
    <dbReference type="NCBI Taxonomy" id="1077936"/>
    <lineage>
        <taxon>Bacteria</taxon>
        <taxon>Pseudomonadati</taxon>
        <taxon>Bacteroidota</taxon>
        <taxon>Cytophagia</taxon>
        <taxon>Cytophagales</taxon>
        <taxon>Hymenobacteraceae</taxon>
        <taxon>Pontibacter</taxon>
    </lineage>
</organism>
<evidence type="ECO:0000313" key="9">
    <source>
        <dbReference type="EMBL" id="SIQ47074.1"/>
    </source>
</evidence>
<gene>
    <name evidence="9" type="ORF">SAMN05421545_0066</name>
</gene>
<evidence type="ECO:0000256" key="3">
    <source>
        <dbReference type="ARBA" id="ARBA00022723"/>
    </source>
</evidence>
<keyword evidence="2" id="KW-0645">Protease</keyword>
<keyword evidence="6" id="KW-0862">Zinc</keyword>
<keyword evidence="4 7" id="KW-0732">Signal</keyword>
<evidence type="ECO:0000256" key="4">
    <source>
        <dbReference type="ARBA" id="ARBA00022729"/>
    </source>
</evidence>
<keyword evidence="10" id="KW-1185">Reference proteome</keyword>
<evidence type="ECO:0000256" key="6">
    <source>
        <dbReference type="ARBA" id="ARBA00022833"/>
    </source>
</evidence>
<dbReference type="InterPro" id="IPR007484">
    <property type="entry name" value="Peptidase_M28"/>
</dbReference>
<sequence length="438" mass="48776">MTRHKLFATAFSLLFGASLSAQDLSVINQQEATRLLQTLSHDDMQGRAAFSAGIEKAADFIEAEFHAAGLVPLNGNSSSQAPSYRQTFYVHRLTPSQTEVTLGKKKIASEHLFVNTAQEKLEWKHKNKINIITIPEGENFRNAFMKANSLEQDAIVLIHPNHAEAFNSYRGYFSRGGVKKEVGTGPSKVYVLTEQAAPKKYEVKFTNQVEKLSLSNVVGMIEGKRKNEFVVFSGHYDHIGFHKTIDGDSIANGADDDASGTTAMMMLARYYKEQPQPERTLIFAAFTAEEIGGHGSRYFSEQLNPDQIVAMFNIEMVGKPSKFGPNSAYLTGYEKSDLGKMMQKRLEGTTYSIHPDPYPEQNLFYRSDNATLARLGVPAHTISSVQIDQDKTYHTVKDEFELLDMPHFTSMIRAIALAAQGVVTGEDTPMRVDKALVR</sequence>
<dbReference type="Pfam" id="PF04389">
    <property type="entry name" value="Peptidase_M28"/>
    <property type="match status" value="1"/>
</dbReference>
<protein>
    <submittedName>
        <fullName evidence="9">Peptidase family M28</fullName>
    </submittedName>
</protein>
<accession>A0A1N6T1C8</accession>
<evidence type="ECO:0000256" key="7">
    <source>
        <dbReference type="SAM" id="SignalP"/>
    </source>
</evidence>
<dbReference type="EMBL" id="FTNM01000001">
    <property type="protein sequence ID" value="SIQ47074.1"/>
    <property type="molecule type" value="Genomic_DNA"/>
</dbReference>
<dbReference type="GO" id="GO:0046872">
    <property type="term" value="F:metal ion binding"/>
    <property type="evidence" value="ECO:0007669"/>
    <property type="project" value="UniProtKB-KW"/>
</dbReference>
<evidence type="ECO:0000256" key="5">
    <source>
        <dbReference type="ARBA" id="ARBA00022801"/>
    </source>
</evidence>
<feature type="domain" description="Peptidase M28" evidence="8">
    <location>
        <begin position="216"/>
        <end position="416"/>
    </location>
</feature>
<dbReference type="OrthoDB" id="844214at2"/>